<dbReference type="AlphaFoldDB" id="A0A9W5TDN7"/>
<organism evidence="1 2">
    <name type="scientific">Babesia ovis</name>
    <dbReference type="NCBI Taxonomy" id="5869"/>
    <lineage>
        <taxon>Eukaryota</taxon>
        <taxon>Sar</taxon>
        <taxon>Alveolata</taxon>
        <taxon>Apicomplexa</taxon>
        <taxon>Aconoidasida</taxon>
        <taxon>Piroplasmida</taxon>
        <taxon>Babesiidae</taxon>
        <taxon>Babesia</taxon>
    </lineage>
</organism>
<keyword evidence="2" id="KW-1185">Reference proteome</keyword>
<dbReference type="OrthoDB" id="10494464at2759"/>
<gene>
    <name evidence="1" type="ORF">BaOVIS_035120</name>
</gene>
<comment type="caution">
    <text evidence="1">The sequence shown here is derived from an EMBL/GenBank/DDBJ whole genome shotgun (WGS) entry which is preliminary data.</text>
</comment>
<geneLocation type="apicoplast" evidence="1"/>
<reference evidence="1" key="1">
    <citation type="submission" date="2019-12" db="EMBL/GenBank/DDBJ databases">
        <title>Genome sequence of Babesia ovis.</title>
        <authorList>
            <person name="Yamagishi J."/>
            <person name="Sevinc F."/>
            <person name="Xuan X."/>
        </authorList>
    </citation>
    <scope>NUCLEOTIDE SEQUENCE</scope>
    <source>
        <strain evidence="1">Selcuk</strain>
    </source>
</reference>
<keyword evidence="1" id="KW-0934">Plastid</keyword>
<dbReference type="EMBL" id="BLIY01000027">
    <property type="protein sequence ID" value="GFE55958.1"/>
    <property type="molecule type" value="Genomic_DNA"/>
</dbReference>
<evidence type="ECO:0000313" key="1">
    <source>
        <dbReference type="EMBL" id="GFE55958.1"/>
    </source>
</evidence>
<dbReference type="SUPFAM" id="SSF46946">
    <property type="entry name" value="S13-like H2TH domain"/>
    <property type="match status" value="1"/>
</dbReference>
<proteinExistence type="predicted"/>
<evidence type="ECO:0000313" key="2">
    <source>
        <dbReference type="Proteomes" id="UP001057455"/>
    </source>
</evidence>
<dbReference type="Proteomes" id="UP001057455">
    <property type="component" value="Unassembled WGS sequence"/>
</dbReference>
<name>A0A9W5TDN7_BABOV</name>
<sequence>MKNISDLFISNNVTLKHHKLIRLSLFKIYGVNQYRANIILTLISFSVYLNYDKVLYKHYAQFNNIFNYLTFNINIFKKKSDLYIRRRYLKNNCTIPYKK</sequence>
<dbReference type="GO" id="GO:0003676">
    <property type="term" value="F:nucleic acid binding"/>
    <property type="evidence" value="ECO:0007669"/>
    <property type="project" value="InterPro"/>
</dbReference>
<protein>
    <submittedName>
        <fullName evidence="1">ABC-type Mn2+/Zn2+ transport systems, permease components</fullName>
    </submittedName>
</protein>
<accession>A0A9W5TDN7</accession>
<dbReference type="InterPro" id="IPR010979">
    <property type="entry name" value="Ribosomal_uS13-like_H2TH"/>
</dbReference>
<keyword evidence="1" id="KW-0933">Apicoplast</keyword>